<dbReference type="AlphaFoldDB" id="A0A1J5SV47"/>
<organism evidence="2">
    <name type="scientific">mine drainage metagenome</name>
    <dbReference type="NCBI Taxonomy" id="410659"/>
    <lineage>
        <taxon>unclassified sequences</taxon>
        <taxon>metagenomes</taxon>
        <taxon>ecological metagenomes</taxon>
    </lineage>
</organism>
<dbReference type="EMBL" id="MLJW01000017">
    <property type="protein sequence ID" value="OIR12393.1"/>
    <property type="molecule type" value="Genomic_DNA"/>
</dbReference>
<gene>
    <name evidence="2" type="ORF">GALL_60920</name>
</gene>
<keyword evidence="1" id="KW-0812">Transmembrane</keyword>
<feature type="transmembrane region" description="Helical" evidence="1">
    <location>
        <begin position="6"/>
        <end position="28"/>
    </location>
</feature>
<sequence length="125" mass="14214">MKLINWLSIAFAAFTVILTVVFFSWWAMKDSVVFGSDKFNQVKWMQSAATIETECKRGDMAYDLQQHILAKGTSKDTVSLLLGRPSYEDATSIEYDLGKCMHAYHGLLIVFDENNRLVNSRISSH</sequence>
<evidence type="ECO:0000313" key="2">
    <source>
        <dbReference type="EMBL" id="OIR12393.1"/>
    </source>
</evidence>
<accession>A0A1J5SV47</accession>
<reference evidence="2" key="1">
    <citation type="submission" date="2016-10" db="EMBL/GenBank/DDBJ databases">
        <title>Sequence of Gallionella enrichment culture.</title>
        <authorList>
            <person name="Poehlein A."/>
            <person name="Muehling M."/>
            <person name="Daniel R."/>
        </authorList>
    </citation>
    <scope>NUCLEOTIDE SEQUENCE</scope>
</reference>
<keyword evidence="1" id="KW-1133">Transmembrane helix</keyword>
<proteinExistence type="predicted"/>
<protein>
    <submittedName>
        <fullName evidence="2">Uncharacterized protein</fullName>
    </submittedName>
</protein>
<keyword evidence="1" id="KW-0472">Membrane</keyword>
<name>A0A1J5SV47_9ZZZZ</name>
<comment type="caution">
    <text evidence="2">The sequence shown here is derived from an EMBL/GenBank/DDBJ whole genome shotgun (WGS) entry which is preliminary data.</text>
</comment>
<evidence type="ECO:0000256" key="1">
    <source>
        <dbReference type="SAM" id="Phobius"/>
    </source>
</evidence>